<accession>A0A9N9JLT2</accession>
<dbReference type="EMBL" id="CAJVPV010055795">
    <property type="protein sequence ID" value="CAG8784948.1"/>
    <property type="molecule type" value="Genomic_DNA"/>
</dbReference>
<feature type="compositionally biased region" description="Polar residues" evidence="1">
    <location>
        <begin position="11"/>
        <end position="20"/>
    </location>
</feature>
<feature type="non-terminal residue" evidence="2">
    <location>
        <position position="153"/>
    </location>
</feature>
<sequence>STPEDTKNGETDSATANPTASIRVPSRRAVSFPSGREGMFQSFGSAFNQFNEQEPHYVEHEYSRSSGEAVLDPIVEESQDNNRELPSPSTPRTPRPHAMSFSPSVRRFPRSRPPFPGSYSASYSSERIPWNTLRQYNDSLMIGSPQSYYLDDG</sequence>
<gene>
    <name evidence="2" type="ORF">AMORRO_LOCUS17632</name>
</gene>
<proteinExistence type="predicted"/>
<organism evidence="2 3">
    <name type="scientific">Acaulospora morrowiae</name>
    <dbReference type="NCBI Taxonomy" id="94023"/>
    <lineage>
        <taxon>Eukaryota</taxon>
        <taxon>Fungi</taxon>
        <taxon>Fungi incertae sedis</taxon>
        <taxon>Mucoromycota</taxon>
        <taxon>Glomeromycotina</taxon>
        <taxon>Glomeromycetes</taxon>
        <taxon>Diversisporales</taxon>
        <taxon>Acaulosporaceae</taxon>
        <taxon>Acaulospora</taxon>
    </lineage>
</organism>
<evidence type="ECO:0000313" key="2">
    <source>
        <dbReference type="EMBL" id="CAG8784948.1"/>
    </source>
</evidence>
<protein>
    <submittedName>
        <fullName evidence="2">634_t:CDS:1</fullName>
    </submittedName>
</protein>
<dbReference type="Proteomes" id="UP000789342">
    <property type="component" value="Unassembled WGS sequence"/>
</dbReference>
<evidence type="ECO:0000313" key="3">
    <source>
        <dbReference type="Proteomes" id="UP000789342"/>
    </source>
</evidence>
<name>A0A9N9JLT2_9GLOM</name>
<keyword evidence="3" id="KW-1185">Reference proteome</keyword>
<reference evidence="2" key="1">
    <citation type="submission" date="2021-06" db="EMBL/GenBank/DDBJ databases">
        <authorList>
            <person name="Kallberg Y."/>
            <person name="Tangrot J."/>
            <person name="Rosling A."/>
        </authorList>
    </citation>
    <scope>NUCLEOTIDE SEQUENCE</scope>
    <source>
        <strain evidence="2">CL551</strain>
    </source>
</reference>
<feature type="region of interest" description="Disordered" evidence="1">
    <location>
        <begin position="1"/>
        <end position="35"/>
    </location>
</feature>
<feature type="region of interest" description="Disordered" evidence="1">
    <location>
        <begin position="57"/>
        <end position="123"/>
    </location>
</feature>
<dbReference type="AlphaFoldDB" id="A0A9N9JLT2"/>
<feature type="compositionally biased region" description="Basic and acidic residues" evidence="1">
    <location>
        <begin position="1"/>
        <end position="10"/>
    </location>
</feature>
<evidence type="ECO:0000256" key="1">
    <source>
        <dbReference type="SAM" id="MobiDB-lite"/>
    </source>
</evidence>
<feature type="non-terminal residue" evidence="2">
    <location>
        <position position="1"/>
    </location>
</feature>
<comment type="caution">
    <text evidence="2">The sequence shown here is derived from an EMBL/GenBank/DDBJ whole genome shotgun (WGS) entry which is preliminary data.</text>
</comment>